<accession>A0A437N5V9</accession>
<evidence type="ECO:0000313" key="1">
    <source>
        <dbReference type="EMBL" id="RVU05316.1"/>
    </source>
</evidence>
<dbReference type="OrthoDB" id="7506756at2"/>
<sequence length="150" mass="15892">MTSIAMAASLLAASLVAPHDSHSLTLSLPHGGEKAARAPLVYSVTPQITMRTAGVHAPNRADLRHCVWEGRWVVTRKLGHEAHPARKIQEGPLVTGREHGACPAQAAAIKREALARLGDPARLLQQVAEGDHAMTMAEAEAHQTGRKTGG</sequence>
<name>A0A437N5V9_9SPHN</name>
<keyword evidence="2" id="KW-1185">Reference proteome</keyword>
<proteinExistence type="predicted"/>
<dbReference type="Proteomes" id="UP000282837">
    <property type="component" value="Unassembled WGS sequence"/>
</dbReference>
<gene>
    <name evidence="1" type="ORF">EOE18_08345</name>
</gene>
<dbReference type="AlphaFoldDB" id="A0A437N5V9"/>
<protein>
    <submittedName>
        <fullName evidence="1">Uncharacterized protein</fullName>
    </submittedName>
</protein>
<dbReference type="EMBL" id="SACO01000005">
    <property type="protein sequence ID" value="RVU05316.1"/>
    <property type="molecule type" value="Genomic_DNA"/>
</dbReference>
<dbReference type="RefSeq" id="WP_127708236.1">
    <property type="nucleotide sequence ID" value="NZ_SACO01000005.1"/>
</dbReference>
<reference evidence="1 2" key="1">
    <citation type="submission" date="2019-01" db="EMBL/GenBank/DDBJ databases">
        <authorList>
            <person name="Chen W.-M."/>
        </authorList>
    </citation>
    <scope>NUCLEOTIDE SEQUENCE [LARGE SCALE GENOMIC DNA]</scope>
    <source>
        <strain evidence="1 2">FSY-9</strain>
    </source>
</reference>
<organism evidence="1 2">
    <name type="scientific">Novosphingobium umbonatum</name>
    <dbReference type="NCBI Taxonomy" id="1908524"/>
    <lineage>
        <taxon>Bacteria</taxon>
        <taxon>Pseudomonadati</taxon>
        <taxon>Pseudomonadota</taxon>
        <taxon>Alphaproteobacteria</taxon>
        <taxon>Sphingomonadales</taxon>
        <taxon>Sphingomonadaceae</taxon>
        <taxon>Novosphingobium</taxon>
    </lineage>
</organism>
<comment type="caution">
    <text evidence="1">The sequence shown here is derived from an EMBL/GenBank/DDBJ whole genome shotgun (WGS) entry which is preliminary data.</text>
</comment>
<evidence type="ECO:0000313" key="2">
    <source>
        <dbReference type="Proteomes" id="UP000282837"/>
    </source>
</evidence>